<proteinExistence type="predicted"/>
<comment type="caution">
    <text evidence="1">The sequence shown here is derived from an EMBL/GenBank/DDBJ whole genome shotgun (WGS) entry which is preliminary data.</text>
</comment>
<organism evidence="1 2">
    <name type="scientific">Bifidobacterium thermophilum</name>
    <dbReference type="NCBI Taxonomy" id="33905"/>
    <lineage>
        <taxon>Bacteria</taxon>
        <taxon>Bacillati</taxon>
        <taxon>Actinomycetota</taxon>
        <taxon>Actinomycetes</taxon>
        <taxon>Bifidobacteriales</taxon>
        <taxon>Bifidobacteriaceae</taxon>
        <taxon>Bifidobacterium</taxon>
    </lineage>
</organism>
<name>A0A7X9NS38_9BIFI</name>
<dbReference type="RefSeq" id="WP_168984192.1">
    <property type="nucleotide sequence ID" value="NZ_JABAGI010000005.1"/>
</dbReference>
<reference evidence="1 2" key="1">
    <citation type="submission" date="2020-04" db="EMBL/GenBank/DDBJ databases">
        <authorList>
            <person name="Hitch T.C.A."/>
            <person name="Wylensek D."/>
            <person name="Clavel T."/>
        </authorList>
    </citation>
    <scope>NUCLEOTIDE SEQUENCE [LARGE SCALE GENOMIC DNA]</scope>
    <source>
        <strain evidence="1 2">BSM-130-P53-3C</strain>
    </source>
</reference>
<dbReference type="EMBL" id="JABAGI010000005">
    <property type="protein sequence ID" value="NME62204.1"/>
    <property type="molecule type" value="Genomic_DNA"/>
</dbReference>
<gene>
    <name evidence="1" type="ORF">HF844_05240</name>
</gene>
<dbReference type="AlphaFoldDB" id="A0A7X9NS38"/>
<accession>A0A7X9NS38</accession>
<sequence>MLGYCNEYFDSPTLAIEECLPPAMQQETMPWDSGSFLLSTVAAADFRSPDVVRLIDKRTEAILSTVTLRGENVKTWRHRVFEKGSLILLSEVGIINGNTVVLVDGAKAIVIPLAIWADPALGVGYEL</sequence>
<evidence type="ECO:0000313" key="2">
    <source>
        <dbReference type="Proteomes" id="UP000588369"/>
    </source>
</evidence>
<evidence type="ECO:0000313" key="1">
    <source>
        <dbReference type="EMBL" id="NME62204.1"/>
    </source>
</evidence>
<dbReference type="Proteomes" id="UP000588369">
    <property type="component" value="Unassembled WGS sequence"/>
</dbReference>
<protein>
    <submittedName>
        <fullName evidence="1">Uncharacterized protein</fullName>
    </submittedName>
</protein>